<proteinExistence type="predicted"/>
<dbReference type="EMBL" id="CM017631">
    <property type="protein sequence ID" value="TYH54494.1"/>
    <property type="molecule type" value="Genomic_DNA"/>
</dbReference>
<dbReference type="Proteomes" id="UP000322667">
    <property type="component" value="Chromosome D09"/>
</dbReference>
<protein>
    <submittedName>
        <fullName evidence="1">Uncharacterized protein</fullName>
    </submittedName>
</protein>
<dbReference type="AlphaFoldDB" id="A0A5D2JJ27"/>
<evidence type="ECO:0000313" key="1">
    <source>
        <dbReference type="EMBL" id="TYH54494.1"/>
    </source>
</evidence>
<reference evidence="1 2" key="1">
    <citation type="submission" date="2019-07" db="EMBL/GenBank/DDBJ databases">
        <title>WGS assembly of Gossypium tomentosum.</title>
        <authorList>
            <person name="Chen Z.J."/>
            <person name="Sreedasyam A."/>
            <person name="Ando A."/>
            <person name="Song Q."/>
            <person name="De L."/>
            <person name="Hulse-Kemp A."/>
            <person name="Ding M."/>
            <person name="Ye W."/>
            <person name="Kirkbride R."/>
            <person name="Jenkins J."/>
            <person name="Plott C."/>
            <person name="Lovell J."/>
            <person name="Lin Y.-M."/>
            <person name="Vaughn R."/>
            <person name="Liu B."/>
            <person name="Li W."/>
            <person name="Simpson S."/>
            <person name="Scheffler B."/>
            <person name="Saski C."/>
            <person name="Grover C."/>
            <person name="Hu G."/>
            <person name="Conover J."/>
            <person name="Carlson J."/>
            <person name="Shu S."/>
            <person name="Boston L."/>
            <person name="Williams M."/>
            <person name="Peterson D."/>
            <person name="Mcgee K."/>
            <person name="Jones D."/>
            <person name="Wendel J."/>
            <person name="Stelly D."/>
            <person name="Grimwood J."/>
            <person name="Schmutz J."/>
        </authorList>
    </citation>
    <scope>NUCLEOTIDE SEQUENCE [LARGE SCALE GENOMIC DNA]</scope>
    <source>
        <strain evidence="1">7179.01</strain>
    </source>
</reference>
<accession>A0A5D2JJ27</accession>
<evidence type="ECO:0000313" key="2">
    <source>
        <dbReference type="Proteomes" id="UP000322667"/>
    </source>
</evidence>
<organism evidence="1 2">
    <name type="scientific">Gossypium tomentosum</name>
    <name type="common">Hawaiian cotton</name>
    <name type="synonym">Gossypium sandvicense</name>
    <dbReference type="NCBI Taxonomy" id="34277"/>
    <lineage>
        <taxon>Eukaryota</taxon>
        <taxon>Viridiplantae</taxon>
        <taxon>Streptophyta</taxon>
        <taxon>Embryophyta</taxon>
        <taxon>Tracheophyta</taxon>
        <taxon>Spermatophyta</taxon>
        <taxon>Magnoliopsida</taxon>
        <taxon>eudicotyledons</taxon>
        <taxon>Gunneridae</taxon>
        <taxon>Pentapetalae</taxon>
        <taxon>rosids</taxon>
        <taxon>malvids</taxon>
        <taxon>Malvales</taxon>
        <taxon>Malvaceae</taxon>
        <taxon>Malvoideae</taxon>
        <taxon>Gossypium</taxon>
    </lineage>
</organism>
<name>A0A5D2JJ27_GOSTO</name>
<sequence length="88" mass="10301">MDVLLFDFIENKETRKSFGICVVNDVNIYLIPLLDPFLVCFYLSASLACVTNPFLCRTDIFVLCDFNYRRLKEIVPLEVEAFRSYISF</sequence>
<keyword evidence="2" id="KW-1185">Reference proteome</keyword>
<gene>
    <name evidence="1" type="ORF">ES332_D09G173200v1</name>
</gene>